<feature type="transmembrane region" description="Helical" evidence="1">
    <location>
        <begin position="7"/>
        <end position="24"/>
    </location>
</feature>
<dbReference type="EMBL" id="MFBF01000040">
    <property type="protein sequence ID" value="OGD90605.1"/>
    <property type="molecule type" value="Genomic_DNA"/>
</dbReference>
<evidence type="ECO:0000313" key="2">
    <source>
        <dbReference type="EMBL" id="OGD90605.1"/>
    </source>
</evidence>
<sequence length="173" mass="19402">MHRILTFIIPLFLIALGLGIYFYLTSEPLSEKQFTHKGRQFSILVPRTFQYKDTSELAVWGKGEEILIVSLALAERKETKILTCNDFKTQGAGTYYAAAETAFTADIKSLGKNVEICMTPDPDTSGYMVLDALGLEDSNTRYLLAVNAKEDFIKTSKGQGKVKKIFESFKIRP</sequence>
<comment type="caution">
    <text evidence="2">The sequence shown here is derived from an EMBL/GenBank/DDBJ whole genome shotgun (WGS) entry which is preliminary data.</text>
</comment>
<organism evidence="2 3">
    <name type="scientific">Candidatus Curtissbacteria bacterium RIFCSPHIGHO2_02_FULL_42_15</name>
    <dbReference type="NCBI Taxonomy" id="1797716"/>
    <lineage>
        <taxon>Bacteria</taxon>
        <taxon>Candidatus Curtissiibacteriota</taxon>
    </lineage>
</organism>
<dbReference type="Proteomes" id="UP000177124">
    <property type="component" value="Unassembled WGS sequence"/>
</dbReference>
<dbReference type="STRING" id="1797716.A3D07_03100"/>
<gene>
    <name evidence="2" type="ORF">A3D07_03100</name>
</gene>
<protein>
    <submittedName>
        <fullName evidence="2">Uncharacterized protein</fullName>
    </submittedName>
</protein>
<name>A0A1F5GFH7_9BACT</name>
<reference evidence="2 3" key="1">
    <citation type="journal article" date="2016" name="Nat. Commun.">
        <title>Thousands of microbial genomes shed light on interconnected biogeochemical processes in an aquifer system.</title>
        <authorList>
            <person name="Anantharaman K."/>
            <person name="Brown C.T."/>
            <person name="Hug L.A."/>
            <person name="Sharon I."/>
            <person name="Castelle C.J."/>
            <person name="Probst A.J."/>
            <person name="Thomas B.C."/>
            <person name="Singh A."/>
            <person name="Wilkins M.J."/>
            <person name="Karaoz U."/>
            <person name="Brodie E.L."/>
            <person name="Williams K.H."/>
            <person name="Hubbard S.S."/>
            <person name="Banfield J.F."/>
        </authorList>
    </citation>
    <scope>NUCLEOTIDE SEQUENCE [LARGE SCALE GENOMIC DNA]</scope>
</reference>
<proteinExistence type="predicted"/>
<keyword evidence="1" id="KW-0472">Membrane</keyword>
<evidence type="ECO:0000256" key="1">
    <source>
        <dbReference type="SAM" id="Phobius"/>
    </source>
</evidence>
<keyword evidence="1" id="KW-1133">Transmembrane helix</keyword>
<accession>A0A1F5GFH7</accession>
<evidence type="ECO:0000313" key="3">
    <source>
        <dbReference type="Proteomes" id="UP000177124"/>
    </source>
</evidence>
<dbReference type="AlphaFoldDB" id="A0A1F5GFH7"/>
<keyword evidence="1" id="KW-0812">Transmembrane</keyword>